<organism evidence="3 4">
    <name type="scientific">Meloidogyne enterolobii</name>
    <name type="common">Root-knot nematode worm</name>
    <name type="synonym">Meloidogyne mayaguensis</name>
    <dbReference type="NCBI Taxonomy" id="390850"/>
    <lineage>
        <taxon>Eukaryota</taxon>
        <taxon>Metazoa</taxon>
        <taxon>Ecdysozoa</taxon>
        <taxon>Nematoda</taxon>
        <taxon>Chromadorea</taxon>
        <taxon>Rhabditida</taxon>
        <taxon>Tylenchina</taxon>
        <taxon>Tylenchomorpha</taxon>
        <taxon>Tylenchoidea</taxon>
        <taxon>Meloidogynidae</taxon>
        <taxon>Meloidogyninae</taxon>
        <taxon>Meloidogyne</taxon>
    </lineage>
</organism>
<dbReference type="AlphaFoldDB" id="A0A6V7WTT0"/>
<proteinExistence type="predicted"/>
<keyword evidence="2" id="KW-0732">Signal</keyword>
<reference evidence="3 4" key="1">
    <citation type="submission" date="2020-08" db="EMBL/GenBank/DDBJ databases">
        <authorList>
            <person name="Koutsovoulos G."/>
            <person name="Danchin GJ E."/>
        </authorList>
    </citation>
    <scope>NUCLEOTIDE SEQUENCE [LARGE SCALE GENOMIC DNA]</scope>
</reference>
<evidence type="ECO:0000313" key="3">
    <source>
        <dbReference type="EMBL" id="CAD2190403.1"/>
    </source>
</evidence>
<evidence type="ECO:0000256" key="1">
    <source>
        <dbReference type="SAM" id="MobiDB-lite"/>
    </source>
</evidence>
<dbReference type="Proteomes" id="UP000580250">
    <property type="component" value="Unassembled WGS sequence"/>
</dbReference>
<feature type="signal peptide" evidence="2">
    <location>
        <begin position="1"/>
        <end position="21"/>
    </location>
</feature>
<accession>A0A6V7WTT0</accession>
<dbReference type="EMBL" id="CAJEWN010000804">
    <property type="protein sequence ID" value="CAD2190403.1"/>
    <property type="molecule type" value="Genomic_DNA"/>
</dbReference>
<feature type="chain" id="PRO_5028139258" evidence="2">
    <location>
        <begin position="22"/>
        <end position="231"/>
    </location>
</feature>
<feature type="region of interest" description="Disordered" evidence="1">
    <location>
        <begin position="49"/>
        <end position="71"/>
    </location>
</feature>
<protein>
    <submittedName>
        <fullName evidence="3">Uncharacterized protein</fullName>
    </submittedName>
</protein>
<name>A0A6V7WTT0_MELEN</name>
<sequence length="231" mass="27330">MLNYFLLFIILFGLKDCSLQSENNIDILSNKLLTQKLFKEKSEIEEEEEETFYDPKESFSNSLEISEEEDEEEIENENDLLECKPSILNKLFCLFVLISPCFASKCFVTPKGPPLNSLLKIQHLHHHIEQPFFANNYLKTRQNSITNSKCEEEFRENKKIYKCKALIDKNEKYKIKLEKNGENLFDGEIEPIKCKEGNICKKDAFKLKNLKKKNFQKRESRRKIQKILKVF</sequence>
<evidence type="ECO:0000256" key="2">
    <source>
        <dbReference type="SAM" id="SignalP"/>
    </source>
</evidence>
<gene>
    <name evidence="3" type="ORF">MENT_LOCUS43191</name>
</gene>
<comment type="caution">
    <text evidence="3">The sequence shown here is derived from an EMBL/GenBank/DDBJ whole genome shotgun (WGS) entry which is preliminary data.</text>
</comment>
<evidence type="ECO:0000313" key="4">
    <source>
        <dbReference type="Proteomes" id="UP000580250"/>
    </source>
</evidence>